<dbReference type="AlphaFoldDB" id="A0A7C9PMS3"/>
<comment type="caution">
    <text evidence="1">The sequence shown here is derived from an EMBL/GenBank/DDBJ whole genome shotgun (WGS) entry which is preliminary data.</text>
</comment>
<organism evidence="1 2">
    <name type="scientific">Galbitalea soli</name>
    <dbReference type="NCBI Taxonomy" id="1268042"/>
    <lineage>
        <taxon>Bacteria</taxon>
        <taxon>Bacillati</taxon>
        <taxon>Actinomycetota</taxon>
        <taxon>Actinomycetes</taxon>
        <taxon>Micrococcales</taxon>
        <taxon>Microbacteriaceae</taxon>
        <taxon>Galbitalea</taxon>
    </lineage>
</organism>
<name>A0A7C9PMS3_9MICO</name>
<dbReference type="Proteomes" id="UP000479756">
    <property type="component" value="Unassembled WGS sequence"/>
</dbReference>
<dbReference type="EMBL" id="JAAGWZ010000002">
    <property type="protein sequence ID" value="NEM91193.1"/>
    <property type="molecule type" value="Genomic_DNA"/>
</dbReference>
<gene>
    <name evidence="1" type="ORF">G3T37_07465</name>
</gene>
<protein>
    <submittedName>
        <fullName evidence="1">Uncharacterized protein</fullName>
    </submittedName>
</protein>
<proteinExistence type="predicted"/>
<reference evidence="1 2" key="1">
    <citation type="journal article" date="2014" name="Int. J. Syst. Evol. Microbiol.">
        <title>Description of Galbitalea soli gen. nov., sp. nov., and Frondihabitans sucicola sp. nov.</title>
        <authorList>
            <person name="Kim S.J."/>
            <person name="Lim J.M."/>
            <person name="Ahn J.H."/>
            <person name="Weon H.Y."/>
            <person name="Hamada M."/>
            <person name="Suzuki K."/>
            <person name="Ahn T.Y."/>
            <person name="Kwon S.W."/>
        </authorList>
    </citation>
    <scope>NUCLEOTIDE SEQUENCE [LARGE SCALE GENOMIC DNA]</scope>
    <source>
        <strain evidence="1 2">NBRC 108727</strain>
    </source>
</reference>
<accession>A0A7C9PMS3</accession>
<keyword evidence="2" id="KW-1185">Reference proteome</keyword>
<evidence type="ECO:0000313" key="1">
    <source>
        <dbReference type="EMBL" id="NEM91193.1"/>
    </source>
</evidence>
<dbReference type="RefSeq" id="WP_163472875.1">
    <property type="nucleotide sequence ID" value="NZ_JAAGWZ010000002.1"/>
</dbReference>
<evidence type="ECO:0000313" key="2">
    <source>
        <dbReference type="Proteomes" id="UP000479756"/>
    </source>
</evidence>
<sequence length="287" mass="29341">MPSIRFRLDHPTLPALRARVAAEFGPDARIVSATEVRLGGIGGFFARRFVDVEVELVAPPVAPVAPAPARPKLTGIDALLAAADRVERAEDRGPLLAVSTETEPFTRLLDDLKSYVEGPAAPPPAVLVPSAPLAPSAEPGSLVALVGLGDDAVVVARSLALSLDNAEVSFGGSISIARGARVDDRRSAAAARARGVEAGSAGILAYGIGPGGPASVSSIEALRSIMADQVWVVVDASRKAEDTAAWVAAVRKQVSVQAMAVVHSAFSATADSVHGLGLRSGWSDAVG</sequence>